<reference evidence="2 3" key="1">
    <citation type="submission" date="2017-06" db="EMBL/GenBank/DDBJ databases">
        <title>Ant-infecting Ophiocordyceps genomes reveal a high diversity of potential behavioral manipulation genes and a possible major role for enterotoxins.</title>
        <authorList>
            <person name="De Bekker C."/>
            <person name="Evans H.C."/>
            <person name="Brachmann A."/>
            <person name="Hughes D.P."/>
        </authorList>
    </citation>
    <scope>NUCLEOTIDE SEQUENCE [LARGE SCALE GENOMIC DNA]</scope>
    <source>
        <strain evidence="2 3">1348a</strain>
    </source>
</reference>
<keyword evidence="3" id="KW-1185">Reference proteome</keyword>
<dbReference type="Proteomes" id="UP000224854">
    <property type="component" value="Unassembled WGS sequence"/>
</dbReference>
<proteinExistence type="predicted"/>
<protein>
    <submittedName>
        <fullName evidence="2">Uncharacterized protein</fullName>
    </submittedName>
</protein>
<gene>
    <name evidence="2" type="ORF">CDD82_2206</name>
</gene>
<organism evidence="2 3">
    <name type="scientific">Ophiocordyceps australis</name>
    <dbReference type="NCBI Taxonomy" id="1399860"/>
    <lineage>
        <taxon>Eukaryota</taxon>
        <taxon>Fungi</taxon>
        <taxon>Dikarya</taxon>
        <taxon>Ascomycota</taxon>
        <taxon>Pezizomycotina</taxon>
        <taxon>Sordariomycetes</taxon>
        <taxon>Hypocreomycetidae</taxon>
        <taxon>Hypocreales</taxon>
        <taxon>Ophiocordycipitaceae</taxon>
        <taxon>Ophiocordyceps</taxon>
    </lineage>
</organism>
<dbReference type="EMBL" id="NJEU01001763">
    <property type="protein sequence ID" value="PHH60964.1"/>
    <property type="molecule type" value="Genomic_DNA"/>
</dbReference>
<evidence type="ECO:0000313" key="3">
    <source>
        <dbReference type="Proteomes" id="UP000224854"/>
    </source>
</evidence>
<dbReference type="AlphaFoldDB" id="A0A2C5Y1X4"/>
<feature type="region of interest" description="Disordered" evidence="1">
    <location>
        <begin position="1"/>
        <end position="29"/>
    </location>
</feature>
<accession>A0A2C5Y1X4</accession>
<comment type="caution">
    <text evidence="2">The sequence shown here is derived from an EMBL/GenBank/DDBJ whole genome shotgun (WGS) entry which is preliminary data.</text>
</comment>
<feature type="region of interest" description="Disordered" evidence="1">
    <location>
        <begin position="441"/>
        <end position="476"/>
    </location>
</feature>
<sequence>MRRPRRPAGSTRTWWRKTLPPSRPPGRERGVWAQRKLRADGDGEWRVSVGKVRRAEGIGIKHQDGSYAADMVTQLLRKSLDKPSDEAQATPWASQLVAMVLGMWESRRLRAVAVSYDGFARAGLSDMASVSQLDGDVLTVKVGLFGETELRSPAWHPLLATIAAEALLYHVARVQLGHSHAQAVRAEHLLADTAALSKRLEMELALADAASLRTVLRRTNAELMRHLCWDVDVDAEWEGMPADAREAVISRITGHAVAVTGGLVRWLSDHALDLATIDFGLRLSLDIFQNCEERYMSTVCYAQGGADHAAAPLAAQLRPVRLANWHASTSRVGRALSALATLPLSLFKWLLVISGGGTNVERELAFRLGGVPGGGLVLEAVLFVWQTCRAIKDLCVYTLLVYHRADLVHITRLAQKGERRKMKRNAMIVDLPRKTITAFASTSDHGGNVGHDGHDGDGDDGNGNDGNGHDGNDGLNATMTLKAYNGRLQSPPAAAQPPVFTASYDAQLRLVRRVDALNTTSTYKYFGKSSRWPQSKKVLGDKYHSIGFYDSHGRIKHGVLALAQSSTKVNFTYHYKATPRASASVLRADFAPINTGSTEKLSVYWGVPPSDYDYASTPACDWIPSTTTTAATP</sequence>
<evidence type="ECO:0000256" key="1">
    <source>
        <dbReference type="SAM" id="MobiDB-lite"/>
    </source>
</evidence>
<name>A0A2C5Y1X4_9HYPO</name>
<evidence type="ECO:0000313" key="2">
    <source>
        <dbReference type="EMBL" id="PHH60964.1"/>
    </source>
</evidence>